<dbReference type="CDD" id="cd00082">
    <property type="entry name" value="HisKA"/>
    <property type="match status" value="1"/>
</dbReference>
<protein>
    <recommendedName>
        <fullName evidence="2">histidine kinase</fullName>
        <ecNumber evidence="2">2.7.13.3</ecNumber>
    </recommendedName>
</protein>
<reference evidence="12" key="1">
    <citation type="journal article" date="2019" name="Int. J. Syst. Evol. Microbiol.">
        <title>The Global Catalogue of Microorganisms (GCM) 10K type strain sequencing project: providing services to taxonomists for standard genome sequencing and annotation.</title>
        <authorList>
            <consortium name="The Broad Institute Genomics Platform"/>
            <consortium name="The Broad Institute Genome Sequencing Center for Infectious Disease"/>
            <person name="Wu L."/>
            <person name="Ma J."/>
        </authorList>
    </citation>
    <scope>NUCLEOTIDE SEQUENCE [LARGE SCALE GENOMIC DNA]</scope>
    <source>
        <strain evidence="12">KACC 12508</strain>
    </source>
</reference>
<evidence type="ECO:0000256" key="5">
    <source>
        <dbReference type="ARBA" id="ARBA00022741"/>
    </source>
</evidence>
<comment type="caution">
    <text evidence="11">The sequence shown here is derived from an EMBL/GenBank/DDBJ whole genome shotgun (WGS) entry which is preliminary data.</text>
</comment>
<keyword evidence="3" id="KW-0597">Phosphoprotein</keyword>
<name>A0ABW2I6U8_9BURK</name>
<dbReference type="Gene3D" id="3.30.565.10">
    <property type="entry name" value="Histidine kinase-like ATPase, C-terminal domain"/>
    <property type="match status" value="1"/>
</dbReference>
<dbReference type="InterPro" id="IPR004358">
    <property type="entry name" value="Sig_transdc_His_kin-like_C"/>
</dbReference>
<keyword evidence="6" id="KW-0418">Kinase</keyword>
<evidence type="ECO:0000256" key="6">
    <source>
        <dbReference type="ARBA" id="ARBA00022777"/>
    </source>
</evidence>
<evidence type="ECO:0000256" key="4">
    <source>
        <dbReference type="ARBA" id="ARBA00022679"/>
    </source>
</evidence>
<gene>
    <name evidence="11" type="ORF">ACFQPC_01780</name>
</gene>
<evidence type="ECO:0000256" key="1">
    <source>
        <dbReference type="ARBA" id="ARBA00000085"/>
    </source>
</evidence>
<dbReference type="SMART" id="SM00388">
    <property type="entry name" value="HisKA"/>
    <property type="match status" value="1"/>
</dbReference>
<keyword evidence="8" id="KW-0902">Two-component regulatory system</keyword>
<dbReference type="EC" id="2.7.13.3" evidence="2"/>
<dbReference type="InterPro" id="IPR036097">
    <property type="entry name" value="HisK_dim/P_sf"/>
</dbReference>
<dbReference type="EMBL" id="JBHTBU010000001">
    <property type="protein sequence ID" value="MFC7286754.1"/>
    <property type="molecule type" value="Genomic_DNA"/>
</dbReference>
<dbReference type="Gene3D" id="1.10.287.130">
    <property type="match status" value="1"/>
</dbReference>
<sequence length="585" mass="64966">MINPAEVLSPNAQMIDHAMYEVFSKSSQKVEILSEHLIRHSEPPGKLEQDAIDLIARKYSDRHIDLIIGRGERALDFIERNGQTIWPDTPAMYYSLSSPDIYWRQRPQHISGVFIDYDYAANLALIMQLQPTVRHIIQIVESPHPEEIQQLHTKLAALAKAKQADLHVDTIGERPLADLLSFVAALPPDTALLAMTIDDDRDGVRYATDEVVRAISEKSSVPLYGMRSSYMGNGVVGGQVINLSEHGREAGQLALQLLKNPNGGPYTQISQKTRCVLDDRQIRRWGFDLNIIPEDCERPFNTPTLLERNAMQIIAFALMTAVIMLLIFGLQWQRKKRLRADEEANRQRTALAHVARLGSVGELTASIVHEINQPLGAILANADAATMMLNQQSHPDQELRAILADIRDDNLRASLIIQKLRVLLSKRSLESKPVSLNEVINTSRSLLGNLAIKHHVTIATELAEDLPLIMGDSTHLQQVLINLASNAMEAMEAVPPAQRTLSIRTKHNNPSHIQLIVADNGPGIPTNILPNIFESFYTTKPEGMGMGLAIVQTIVDAHSGRIDVFNNPGGGTTFVITFPVAKHFK</sequence>
<keyword evidence="12" id="KW-1185">Reference proteome</keyword>
<dbReference type="PANTHER" id="PTHR43065">
    <property type="entry name" value="SENSOR HISTIDINE KINASE"/>
    <property type="match status" value="1"/>
</dbReference>
<evidence type="ECO:0000313" key="12">
    <source>
        <dbReference type="Proteomes" id="UP001596542"/>
    </source>
</evidence>
<comment type="catalytic activity">
    <reaction evidence="1">
        <text>ATP + protein L-histidine = ADP + protein N-phospho-L-histidine.</text>
        <dbReference type="EC" id="2.7.13.3"/>
    </reaction>
</comment>
<dbReference type="Pfam" id="PF02518">
    <property type="entry name" value="HATPase_c"/>
    <property type="match status" value="1"/>
</dbReference>
<dbReference type="InterPro" id="IPR036890">
    <property type="entry name" value="HATPase_C_sf"/>
</dbReference>
<keyword evidence="7 11" id="KW-0067">ATP-binding</keyword>
<feature type="domain" description="Histidine kinase" evidence="10">
    <location>
        <begin position="366"/>
        <end position="582"/>
    </location>
</feature>
<organism evidence="11 12">
    <name type="scientific">Herminiimonas glaciei</name>
    <dbReference type="NCBI Taxonomy" id="523788"/>
    <lineage>
        <taxon>Bacteria</taxon>
        <taxon>Pseudomonadati</taxon>
        <taxon>Pseudomonadota</taxon>
        <taxon>Betaproteobacteria</taxon>
        <taxon>Burkholderiales</taxon>
        <taxon>Oxalobacteraceae</taxon>
        <taxon>Herminiimonas</taxon>
    </lineage>
</organism>
<feature type="transmembrane region" description="Helical" evidence="9">
    <location>
        <begin position="310"/>
        <end position="330"/>
    </location>
</feature>
<evidence type="ECO:0000256" key="7">
    <source>
        <dbReference type="ARBA" id="ARBA00022840"/>
    </source>
</evidence>
<dbReference type="PROSITE" id="PS50109">
    <property type="entry name" value="HIS_KIN"/>
    <property type="match status" value="1"/>
</dbReference>
<keyword evidence="4" id="KW-0808">Transferase</keyword>
<dbReference type="PRINTS" id="PR00344">
    <property type="entry name" value="BCTRLSENSOR"/>
</dbReference>
<dbReference type="Pfam" id="PF00512">
    <property type="entry name" value="HisKA"/>
    <property type="match status" value="1"/>
</dbReference>
<proteinExistence type="predicted"/>
<dbReference type="PANTHER" id="PTHR43065:SF10">
    <property type="entry name" value="PEROXIDE STRESS-ACTIVATED HISTIDINE KINASE MAK3"/>
    <property type="match status" value="1"/>
</dbReference>
<dbReference type="InterPro" id="IPR005467">
    <property type="entry name" value="His_kinase_dom"/>
</dbReference>
<accession>A0ABW2I6U8</accession>
<dbReference type="SUPFAM" id="SSF47384">
    <property type="entry name" value="Homodimeric domain of signal transducing histidine kinase"/>
    <property type="match status" value="1"/>
</dbReference>
<keyword evidence="9" id="KW-0472">Membrane</keyword>
<dbReference type="InterPro" id="IPR003661">
    <property type="entry name" value="HisK_dim/P_dom"/>
</dbReference>
<dbReference type="GO" id="GO:0005524">
    <property type="term" value="F:ATP binding"/>
    <property type="evidence" value="ECO:0007669"/>
    <property type="project" value="UniProtKB-KW"/>
</dbReference>
<dbReference type="InterPro" id="IPR003594">
    <property type="entry name" value="HATPase_dom"/>
</dbReference>
<evidence type="ECO:0000313" key="11">
    <source>
        <dbReference type="EMBL" id="MFC7286754.1"/>
    </source>
</evidence>
<keyword evidence="9" id="KW-0812">Transmembrane</keyword>
<evidence type="ECO:0000256" key="9">
    <source>
        <dbReference type="SAM" id="Phobius"/>
    </source>
</evidence>
<evidence type="ECO:0000256" key="3">
    <source>
        <dbReference type="ARBA" id="ARBA00022553"/>
    </source>
</evidence>
<dbReference type="Proteomes" id="UP001596542">
    <property type="component" value="Unassembled WGS sequence"/>
</dbReference>
<evidence type="ECO:0000259" key="10">
    <source>
        <dbReference type="PROSITE" id="PS50109"/>
    </source>
</evidence>
<keyword evidence="9" id="KW-1133">Transmembrane helix</keyword>
<evidence type="ECO:0000256" key="8">
    <source>
        <dbReference type="ARBA" id="ARBA00023012"/>
    </source>
</evidence>
<dbReference type="SMART" id="SM00387">
    <property type="entry name" value="HATPase_c"/>
    <property type="match status" value="1"/>
</dbReference>
<keyword evidence="5" id="KW-0547">Nucleotide-binding</keyword>
<dbReference type="SUPFAM" id="SSF55874">
    <property type="entry name" value="ATPase domain of HSP90 chaperone/DNA topoisomerase II/histidine kinase"/>
    <property type="match status" value="1"/>
</dbReference>
<evidence type="ECO:0000256" key="2">
    <source>
        <dbReference type="ARBA" id="ARBA00012438"/>
    </source>
</evidence>
<dbReference type="RefSeq" id="WP_382269931.1">
    <property type="nucleotide sequence ID" value="NZ_JBHTBU010000001.1"/>
</dbReference>